<dbReference type="STRING" id="1850517.A8708_06890"/>
<feature type="transmembrane region" description="Helical" evidence="7">
    <location>
        <begin position="115"/>
        <end position="135"/>
    </location>
</feature>
<dbReference type="RefSeq" id="WP_068662318.1">
    <property type="nucleotide sequence ID" value="NZ_LYPB01000047.1"/>
</dbReference>
<evidence type="ECO:0000313" key="10">
    <source>
        <dbReference type="Proteomes" id="UP000078454"/>
    </source>
</evidence>
<protein>
    <submittedName>
        <fullName evidence="9">Sugar ABC transporter permease</fullName>
    </submittedName>
</protein>
<feature type="transmembrane region" description="Helical" evidence="7">
    <location>
        <begin position="147"/>
        <end position="168"/>
    </location>
</feature>
<comment type="similarity">
    <text evidence="7">Belongs to the binding-protein-dependent transport system permease family.</text>
</comment>
<evidence type="ECO:0000259" key="8">
    <source>
        <dbReference type="PROSITE" id="PS50928"/>
    </source>
</evidence>
<reference evidence="9 10" key="1">
    <citation type="submission" date="2016-05" db="EMBL/GenBank/DDBJ databases">
        <title>Paenibacillus sp. 1ZS3-15 nov., isolated from the rhizosphere soil.</title>
        <authorList>
            <person name="Zhang X.X."/>
            <person name="Zhang J."/>
        </authorList>
    </citation>
    <scope>NUCLEOTIDE SEQUENCE [LARGE SCALE GENOMIC DNA]</scope>
    <source>
        <strain evidence="9 10">1ZS3-15</strain>
    </source>
</reference>
<gene>
    <name evidence="9" type="ORF">A8708_06890</name>
</gene>
<keyword evidence="6 7" id="KW-0472">Membrane</keyword>
<dbReference type="GO" id="GO:0005886">
    <property type="term" value="C:plasma membrane"/>
    <property type="evidence" value="ECO:0007669"/>
    <property type="project" value="UniProtKB-SubCell"/>
</dbReference>
<dbReference type="PANTHER" id="PTHR43744:SF9">
    <property type="entry name" value="POLYGALACTURONAN_RHAMNOGALACTURONAN TRANSPORT SYSTEM PERMEASE PROTEIN YTCP"/>
    <property type="match status" value="1"/>
</dbReference>
<name>A0A198AK38_9BACL</name>
<sequence length="302" mass="34269">MNSYKAIRLRPTLTIGKLVIHISFILLCAVCVFPFLVIIGTSFQTENDIIKFGYSMIPKNFTLDAYKVILREPTVLLNSYLVTIGTTIVGSLVGMWVTTTYAYAISRKDYSYRTFLAFFIFFTMLFHGGMVPSYILMVKWLGLRNNILALILPYLISGWFVLLMKGFLQTIPDAIIESAKMDGAGELRIFTQIVLQITKPALATLGLFFALQYWNDWWLTLLYMDQNNLMKLQYLLIRVLKNMEYLNSAEAIQYGLVKPGMQVPSLTARMAMCILAAGPMLLVFPLFQKYFVQGLTVGSVKG</sequence>
<organism evidence="9 10">
    <name type="scientific">Paenibacillus oryzisoli</name>
    <dbReference type="NCBI Taxonomy" id="1850517"/>
    <lineage>
        <taxon>Bacteria</taxon>
        <taxon>Bacillati</taxon>
        <taxon>Bacillota</taxon>
        <taxon>Bacilli</taxon>
        <taxon>Bacillales</taxon>
        <taxon>Paenibacillaceae</taxon>
        <taxon>Paenibacillus</taxon>
    </lineage>
</organism>
<proteinExistence type="inferred from homology"/>
<evidence type="ECO:0000256" key="2">
    <source>
        <dbReference type="ARBA" id="ARBA00022448"/>
    </source>
</evidence>
<evidence type="ECO:0000256" key="3">
    <source>
        <dbReference type="ARBA" id="ARBA00022475"/>
    </source>
</evidence>
<accession>A0A198AK38</accession>
<keyword evidence="10" id="KW-1185">Reference proteome</keyword>
<keyword evidence="3" id="KW-1003">Cell membrane</keyword>
<dbReference type="InterPro" id="IPR000515">
    <property type="entry name" value="MetI-like"/>
</dbReference>
<dbReference type="PROSITE" id="PS50928">
    <property type="entry name" value="ABC_TM1"/>
    <property type="match status" value="1"/>
</dbReference>
<dbReference type="Pfam" id="PF00528">
    <property type="entry name" value="BPD_transp_1"/>
    <property type="match status" value="1"/>
</dbReference>
<evidence type="ECO:0000313" key="9">
    <source>
        <dbReference type="EMBL" id="OAS21854.1"/>
    </source>
</evidence>
<feature type="transmembrane region" description="Helical" evidence="7">
    <location>
        <begin position="80"/>
        <end position="103"/>
    </location>
</feature>
<dbReference type="InterPro" id="IPR035906">
    <property type="entry name" value="MetI-like_sf"/>
</dbReference>
<keyword evidence="2 7" id="KW-0813">Transport</keyword>
<feature type="domain" description="ABC transmembrane type-1" evidence="8">
    <location>
        <begin position="76"/>
        <end position="287"/>
    </location>
</feature>
<evidence type="ECO:0000256" key="5">
    <source>
        <dbReference type="ARBA" id="ARBA00022989"/>
    </source>
</evidence>
<dbReference type="AlphaFoldDB" id="A0A198AK38"/>
<dbReference type="CDD" id="cd06261">
    <property type="entry name" value="TM_PBP2"/>
    <property type="match status" value="1"/>
</dbReference>
<dbReference type="SUPFAM" id="SSF161098">
    <property type="entry name" value="MetI-like"/>
    <property type="match status" value="1"/>
</dbReference>
<keyword evidence="5 7" id="KW-1133">Transmembrane helix</keyword>
<feature type="transmembrane region" description="Helical" evidence="7">
    <location>
        <begin position="189"/>
        <end position="214"/>
    </location>
</feature>
<dbReference type="GO" id="GO:0055085">
    <property type="term" value="P:transmembrane transport"/>
    <property type="evidence" value="ECO:0007669"/>
    <property type="project" value="InterPro"/>
</dbReference>
<feature type="transmembrane region" description="Helical" evidence="7">
    <location>
        <begin position="18"/>
        <end position="39"/>
    </location>
</feature>
<dbReference type="PANTHER" id="PTHR43744">
    <property type="entry name" value="ABC TRANSPORTER PERMEASE PROTEIN MG189-RELATED-RELATED"/>
    <property type="match status" value="1"/>
</dbReference>
<dbReference type="EMBL" id="LYPB01000047">
    <property type="protein sequence ID" value="OAS21854.1"/>
    <property type="molecule type" value="Genomic_DNA"/>
</dbReference>
<comment type="caution">
    <text evidence="9">The sequence shown here is derived from an EMBL/GenBank/DDBJ whole genome shotgun (WGS) entry which is preliminary data.</text>
</comment>
<evidence type="ECO:0000256" key="7">
    <source>
        <dbReference type="RuleBase" id="RU363032"/>
    </source>
</evidence>
<dbReference type="Gene3D" id="1.10.3720.10">
    <property type="entry name" value="MetI-like"/>
    <property type="match status" value="1"/>
</dbReference>
<comment type="subcellular location">
    <subcellularLocation>
        <location evidence="1 7">Cell membrane</location>
        <topology evidence="1 7">Multi-pass membrane protein</topology>
    </subcellularLocation>
</comment>
<evidence type="ECO:0000256" key="1">
    <source>
        <dbReference type="ARBA" id="ARBA00004651"/>
    </source>
</evidence>
<evidence type="ECO:0000256" key="6">
    <source>
        <dbReference type="ARBA" id="ARBA00023136"/>
    </source>
</evidence>
<dbReference type="Proteomes" id="UP000078454">
    <property type="component" value="Unassembled WGS sequence"/>
</dbReference>
<feature type="transmembrane region" description="Helical" evidence="7">
    <location>
        <begin position="266"/>
        <end position="287"/>
    </location>
</feature>
<evidence type="ECO:0000256" key="4">
    <source>
        <dbReference type="ARBA" id="ARBA00022692"/>
    </source>
</evidence>
<keyword evidence="4 7" id="KW-0812">Transmembrane</keyword>
<dbReference type="OrthoDB" id="157184at2"/>